<comment type="subcellular location">
    <subcellularLocation>
        <location evidence="1 9">Bacterial flagellum basal body</location>
    </subcellularLocation>
    <subcellularLocation>
        <location evidence="2">Cell membrane</location>
        <topology evidence="2">Multi-pass membrane protein</topology>
    </subcellularLocation>
</comment>
<dbReference type="InterPro" id="IPR006182">
    <property type="entry name" value="FliF_N_dom"/>
</dbReference>
<dbReference type="PANTHER" id="PTHR30046:SF0">
    <property type="entry name" value="FLAGELLAR M-RING PROTEIN"/>
    <property type="match status" value="1"/>
</dbReference>
<keyword evidence="7 11" id="KW-0472">Membrane</keyword>
<sequence>MADNALALNSSAANPAASASFVERVRSFSPGQIMAVLGGIAALIAVLAVSLMWTKEPDWRVLFSGLGDKDAGAVVAGLDKLQVPYKLSEGGGAILVPGDRVHDARLKLASQGLPKGGTVGFELMDTPRFGMTQFQERLQYQRGLEGELSRSIGALGAVQSARVHLALPAQNTFVRDNQRPSASVLLNLHPGRSLDRSQIAGIVHLVASSVPELSPKQVSVVDSSGALLSGEDASADKTGLDPGQIQYVSQLESAYIKRITDILEPIVGRGNVRAQVKADVDFNHTEATVEEFKPNNGDQPAAIRSTSTQEASNGAGAAAAGVPGALSNQPPGESRAPINGANPAPQAAGQNAGGQSNRSAVTNFEVDKTVRYTRNATGSVRRISAAVVVNQKANTDKGGKTSFTAIPEKEMEQINALVREAIGFSKDRGDSINVVNAPFKMEEAAKPVELPFWKQPEAGSMIKNIGMPVALLLIALAIIFGVIRPALRRAQVAREEAQAAAAQSEGRINAVLDDAEALPAPERAGVPLLPNQAPNENVNDLRTFAKDNPAAVALIVRDWMAGGKAETQ</sequence>
<comment type="function">
    <text evidence="9">The M ring may be actively involved in energy transduction.</text>
</comment>
<proteinExistence type="inferred from homology"/>
<dbReference type="NCBIfam" id="TIGR00206">
    <property type="entry name" value="fliF"/>
    <property type="match status" value="1"/>
</dbReference>
<dbReference type="PRINTS" id="PR01009">
    <property type="entry name" value="FLGMRINGFLIF"/>
</dbReference>
<evidence type="ECO:0000256" key="3">
    <source>
        <dbReference type="ARBA" id="ARBA00007971"/>
    </source>
</evidence>
<gene>
    <name evidence="14" type="primary">fliF</name>
    <name evidence="14" type="ORF">ACFOEN_16825</name>
</gene>
<evidence type="ECO:0000256" key="9">
    <source>
        <dbReference type="PIRNR" id="PIRNR004862"/>
    </source>
</evidence>
<keyword evidence="8 9" id="KW-0975">Bacterial flagellum</keyword>
<dbReference type="Pfam" id="PF01514">
    <property type="entry name" value="YscJ_FliF"/>
    <property type="match status" value="1"/>
</dbReference>
<keyword evidence="15" id="KW-1185">Reference proteome</keyword>
<dbReference type="InterPro" id="IPR013556">
    <property type="entry name" value="Flag_M-ring_C"/>
</dbReference>
<comment type="caution">
    <text evidence="14">The sequence shown here is derived from an EMBL/GenBank/DDBJ whole genome shotgun (WGS) entry which is preliminary data.</text>
</comment>
<feature type="compositionally biased region" description="Low complexity" evidence="10">
    <location>
        <begin position="336"/>
        <end position="355"/>
    </location>
</feature>
<accession>A0ABV7H9I4</accession>
<evidence type="ECO:0000256" key="6">
    <source>
        <dbReference type="ARBA" id="ARBA00022989"/>
    </source>
</evidence>
<evidence type="ECO:0000256" key="8">
    <source>
        <dbReference type="ARBA" id="ARBA00023143"/>
    </source>
</evidence>
<evidence type="ECO:0000313" key="14">
    <source>
        <dbReference type="EMBL" id="MFC3149289.1"/>
    </source>
</evidence>
<dbReference type="Proteomes" id="UP001595556">
    <property type="component" value="Unassembled WGS sequence"/>
</dbReference>
<keyword evidence="6 11" id="KW-1133">Transmembrane helix</keyword>
<evidence type="ECO:0000256" key="11">
    <source>
        <dbReference type="SAM" id="Phobius"/>
    </source>
</evidence>
<feature type="compositionally biased region" description="Low complexity" evidence="10">
    <location>
        <begin position="311"/>
        <end position="325"/>
    </location>
</feature>
<keyword evidence="14" id="KW-0966">Cell projection</keyword>
<evidence type="ECO:0000256" key="5">
    <source>
        <dbReference type="ARBA" id="ARBA00022692"/>
    </source>
</evidence>
<organism evidence="14 15">
    <name type="scientific">Piscinibacterium candidicorallinum</name>
    <dbReference type="NCBI Taxonomy" id="1793872"/>
    <lineage>
        <taxon>Bacteria</taxon>
        <taxon>Pseudomonadati</taxon>
        <taxon>Pseudomonadota</taxon>
        <taxon>Betaproteobacteria</taxon>
        <taxon>Burkholderiales</taxon>
        <taxon>Piscinibacterium</taxon>
    </lineage>
</organism>
<reference evidence="15" key="1">
    <citation type="journal article" date="2019" name="Int. J. Syst. Evol. Microbiol.">
        <title>The Global Catalogue of Microorganisms (GCM) 10K type strain sequencing project: providing services to taxonomists for standard genome sequencing and annotation.</title>
        <authorList>
            <consortium name="The Broad Institute Genomics Platform"/>
            <consortium name="The Broad Institute Genome Sequencing Center for Infectious Disease"/>
            <person name="Wu L."/>
            <person name="Ma J."/>
        </authorList>
    </citation>
    <scope>NUCLEOTIDE SEQUENCE [LARGE SCALE GENOMIC DNA]</scope>
    <source>
        <strain evidence="15">KCTC 52168</strain>
    </source>
</reference>
<evidence type="ECO:0000313" key="15">
    <source>
        <dbReference type="Proteomes" id="UP001595556"/>
    </source>
</evidence>
<evidence type="ECO:0000256" key="1">
    <source>
        <dbReference type="ARBA" id="ARBA00004117"/>
    </source>
</evidence>
<dbReference type="InterPro" id="IPR000067">
    <property type="entry name" value="FlgMring_FliF"/>
</dbReference>
<dbReference type="InterPro" id="IPR043427">
    <property type="entry name" value="YscJ/FliF"/>
</dbReference>
<evidence type="ECO:0000256" key="7">
    <source>
        <dbReference type="ARBA" id="ARBA00023136"/>
    </source>
</evidence>
<feature type="domain" description="Flagellar M-ring C-terminal" evidence="13">
    <location>
        <begin position="263"/>
        <end position="439"/>
    </location>
</feature>
<dbReference type="RefSeq" id="WP_377305926.1">
    <property type="nucleotide sequence ID" value="NZ_CP180191.1"/>
</dbReference>
<dbReference type="PANTHER" id="PTHR30046">
    <property type="entry name" value="FLAGELLAR M-RING PROTEIN"/>
    <property type="match status" value="1"/>
</dbReference>
<evidence type="ECO:0000259" key="13">
    <source>
        <dbReference type="Pfam" id="PF08345"/>
    </source>
</evidence>
<feature type="domain" description="Flagellar M-ring N-terminal" evidence="12">
    <location>
        <begin position="55"/>
        <end position="229"/>
    </location>
</feature>
<dbReference type="Pfam" id="PF08345">
    <property type="entry name" value="YscJ_FliF_C"/>
    <property type="match status" value="1"/>
</dbReference>
<evidence type="ECO:0000256" key="2">
    <source>
        <dbReference type="ARBA" id="ARBA00004651"/>
    </source>
</evidence>
<keyword evidence="5 11" id="KW-0812">Transmembrane</keyword>
<evidence type="ECO:0000259" key="12">
    <source>
        <dbReference type="Pfam" id="PF01514"/>
    </source>
</evidence>
<name>A0ABV7H9I4_9BURK</name>
<feature type="transmembrane region" description="Helical" evidence="11">
    <location>
        <begin position="33"/>
        <end position="53"/>
    </location>
</feature>
<dbReference type="InterPro" id="IPR045851">
    <property type="entry name" value="AMP-bd_C_sf"/>
</dbReference>
<protein>
    <recommendedName>
        <fullName evidence="9">Flagellar M-ring protein</fullName>
    </recommendedName>
</protein>
<dbReference type="EMBL" id="JBHRTI010000010">
    <property type="protein sequence ID" value="MFC3149289.1"/>
    <property type="molecule type" value="Genomic_DNA"/>
</dbReference>
<comment type="similarity">
    <text evidence="3 9">Belongs to the FliF family.</text>
</comment>
<keyword evidence="14" id="KW-0282">Flagellum</keyword>
<feature type="region of interest" description="Disordered" evidence="10">
    <location>
        <begin position="287"/>
        <end position="360"/>
    </location>
</feature>
<keyword evidence="4" id="KW-1003">Cell membrane</keyword>
<dbReference type="Gene3D" id="3.30.300.30">
    <property type="match status" value="1"/>
</dbReference>
<feature type="transmembrane region" description="Helical" evidence="11">
    <location>
        <begin position="465"/>
        <end position="483"/>
    </location>
</feature>
<evidence type="ECO:0000256" key="4">
    <source>
        <dbReference type="ARBA" id="ARBA00022475"/>
    </source>
</evidence>
<dbReference type="PIRSF" id="PIRSF004862">
    <property type="entry name" value="FliF"/>
    <property type="match status" value="1"/>
</dbReference>
<evidence type="ECO:0000256" key="10">
    <source>
        <dbReference type="SAM" id="MobiDB-lite"/>
    </source>
</evidence>
<keyword evidence="14" id="KW-0969">Cilium</keyword>